<protein>
    <recommendedName>
        <fullName evidence="1">Neurotransmitter-gated ion-channel ligand-binding domain-containing protein</fullName>
    </recommendedName>
</protein>
<dbReference type="InterPro" id="IPR006202">
    <property type="entry name" value="Neur_chan_lig-bd"/>
</dbReference>
<name>A0A9D4LQR3_DREPO</name>
<dbReference type="AlphaFoldDB" id="A0A9D4LQR3"/>
<dbReference type="Gene3D" id="2.70.170.10">
    <property type="entry name" value="Neurotransmitter-gated ion-channel ligand-binding domain"/>
    <property type="match status" value="1"/>
</dbReference>
<dbReference type="GO" id="GO:0016020">
    <property type="term" value="C:membrane"/>
    <property type="evidence" value="ECO:0007669"/>
    <property type="project" value="InterPro"/>
</dbReference>
<comment type="caution">
    <text evidence="2">The sequence shown here is derived from an EMBL/GenBank/DDBJ whole genome shotgun (WGS) entry which is preliminary data.</text>
</comment>
<dbReference type="EMBL" id="JAIWYP010000002">
    <property type="protein sequence ID" value="KAH3862174.1"/>
    <property type="molecule type" value="Genomic_DNA"/>
</dbReference>
<dbReference type="Proteomes" id="UP000828390">
    <property type="component" value="Unassembled WGS sequence"/>
</dbReference>
<feature type="non-terminal residue" evidence="2">
    <location>
        <position position="1"/>
    </location>
</feature>
<accession>A0A9D4LQR3</accession>
<reference evidence="2" key="2">
    <citation type="submission" date="2020-11" db="EMBL/GenBank/DDBJ databases">
        <authorList>
            <person name="McCartney M.A."/>
            <person name="Auch B."/>
            <person name="Kono T."/>
            <person name="Mallez S."/>
            <person name="Becker A."/>
            <person name="Gohl D.M."/>
            <person name="Silverstein K.A.T."/>
            <person name="Koren S."/>
            <person name="Bechman K.B."/>
            <person name="Herman A."/>
            <person name="Abrahante J.E."/>
            <person name="Garbe J."/>
        </authorList>
    </citation>
    <scope>NUCLEOTIDE SEQUENCE</scope>
    <source>
        <strain evidence="2">Duluth1</strain>
        <tissue evidence="2">Whole animal</tissue>
    </source>
</reference>
<evidence type="ECO:0000313" key="2">
    <source>
        <dbReference type="EMBL" id="KAH3862174.1"/>
    </source>
</evidence>
<dbReference type="InterPro" id="IPR036734">
    <property type="entry name" value="Neur_chan_lig-bd_sf"/>
</dbReference>
<proteinExistence type="predicted"/>
<evidence type="ECO:0000313" key="3">
    <source>
        <dbReference type="Proteomes" id="UP000828390"/>
    </source>
</evidence>
<dbReference type="SUPFAM" id="SSF63712">
    <property type="entry name" value="Nicotinic receptor ligand binding domain-like"/>
    <property type="match status" value="1"/>
</dbReference>
<feature type="domain" description="Neurotransmitter-gated ion-channel ligand-binding" evidence="1">
    <location>
        <begin position="50"/>
        <end position="105"/>
    </location>
</feature>
<reference evidence="2" key="1">
    <citation type="journal article" date="2019" name="bioRxiv">
        <title>The Genome of the Zebra Mussel, Dreissena polymorpha: A Resource for Invasive Species Research.</title>
        <authorList>
            <person name="McCartney M.A."/>
            <person name="Auch B."/>
            <person name="Kono T."/>
            <person name="Mallez S."/>
            <person name="Zhang Y."/>
            <person name="Obille A."/>
            <person name="Becker A."/>
            <person name="Abrahante J.E."/>
            <person name="Garbe J."/>
            <person name="Badalamenti J.P."/>
            <person name="Herman A."/>
            <person name="Mangelson H."/>
            <person name="Liachko I."/>
            <person name="Sullivan S."/>
            <person name="Sone E.D."/>
            <person name="Koren S."/>
            <person name="Silverstein K.A.T."/>
            <person name="Beckman K.B."/>
            <person name="Gohl D.M."/>
        </authorList>
    </citation>
    <scope>NUCLEOTIDE SEQUENCE</scope>
    <source>
        <strain evidence="2">Duluth1</strain>
        <tissue evidence="2">Whole animal</tissue>
    </source>
</reference>
<dbReference type="Pfam" id="PF02931">
    <property type="entry name" value="Neur_chan_LBD"/>
    <property type="match status" value="1"/>
</dbReference>
<dbReference type="GO" id="GO:0005230">
    <property type="term" value="F:extracellular ligand-gated monoatomic ion channel activity"/>
    <property type="evidence" value="ECO:0007669"/>
    <property type="project" value="InterPro"/>
</dbReference>
<keyword evidence="3" id="KW-1185">Reference proteome</keyword>
<organism evidence="2 3">
    <name type="scientific">Dreissena polymorpha</name>
    <name type="common">Zebra mussel</name>
    <name type="synonym">Mytilus polymorpha</name>
    <dbReference type="NCBI Taxonomy" id="45954"/>
    <lineage>
        <taxon>Eukaryota</taxon>
        <taxon>Metazoa</taxon>
        <taxon>Spiralia</taxon>
        <taxon>Lophotrochozoa</taxon>
        <taxon>Mollusca</taxon>
        <taxon>Bivalvia</taxon>
        <taxon>Autobranchia</taxon>
        <taxon>Heteroconchia</taxon>
        <taxon>Euheterodonta</taxon>
        <taxon>Imparidentia</taxon>
        <taxon>Neoheterodontei</taxon>
        <taxon>Myida</taxon>
        <taxon>Dreissenoidea</taxon>
        <taxon>Dreissenidae</taxon>
        <taxon>Dreissena</taxon>
    </lineage>
</organism>
<gene>
    <name evidence="2" type="ORF">DPMN_025140</name>
</gene>
<sequence>MLQEVQSFRIGMPNKLHLILVFISGFLVLAYGFDDCPINWAMYVNVSKEKALIKCLLQRYENYTIVGRPVTNTSDLISVEFGLSLIQIMNVDEKNQVLETNVWFTY</sequence>
<evidence type="ECO:0000259" key="1">
    <source>
        <dbReference type="Pfam" id="PF02931"/>
    </source>
</evidence>